<proteinExistence type="predicted"/>
<keyword evidence="1" id="KW-1185">Reference proteome</keyword>
<accession>A0A6P8KMQ1</accession>
<evidence type="ECO:0000313" key="2">
    <source>
        <dbReference type="RefSeq" id="XP_033171085.1"/>
    </source>
</evidence>
<dbReference type="AlphaFoldDB" id="A0A6P8KMQ1"/>
<name>A0A6P8KMQ1_DROMA</name>
<dbReference type="GeneID" id="117148023"/>
<protein>
    <submittedName>
        <fullName evidence="2">Uncharacterized protein LOC117148023</fullName>
    </submittedName>
</protein>
<dbReference type="Proteomes" id="UP000515162">
    <property type="component" value="Chromosome X"/>
</dbReference>
<reference evidence="2" key="1">
    <citation type="submission" date="2025-08" db="UniProtKB">
        <authorList>
            <consortium name="RefSeq"/>
        </authorList>
    </citation>
    <scope>IDENTIFICATION</scope>
    <source>
        <strain evidence="2">Mau12</strain>
        <tissue evidence="2">Whole Body</tissue>
    </source>
</reference>
<dbReference type="RefSeq" id="XP_033171085.1">
    <property type="nucleotide sequence ID" value="XM_033315194.1"/>
</dbReference>
<gene>
    <name evidence="2" type="primary">LOC117148023</name>
</gene>
<sequence length="300" mass="34387">MTANSSASESFEIRSCERLQQQQEQKAPAATEASCQQQSNIIGRISTSKCWLLGILLLLTVATSWPTGTTAAPRRARGLSLILPHRNHLRPHDHHQHTRSIKTKIVPLFTNQTEGREQCTDLKMTPNIEHLQVAHEVAKNTREAVLCLTKEWLRNQSHSLPQDVRAYSLHSLALKHPLQSEVEEVKFQNELGDFVYSGKVTTLEEEMPAIIESLLVLEHLYETIVFDHKSWNCFFNNFVHFFHHNMHEALKVAGLNDACNPRNTEYNADHIWPMFGAAVETIKVLTIIEHKYEQLIKLYQ</sequence>
<evidence type="ECO:0000313" key="1">
    <source>
        <dbReference type="Proteomes" id="UP000515162"/>
    </source>
</evidence>
<organism evidence="1 2">
    <name type="scientific">Drosophila mauritiana</name>
    <name type="common">Fruit fly</name>
    <dbReference type="NCBI Taxonomy" id="7226"/>
    <lineage>
        <taxon>Eukaryota</taxon>
        <taxon>Metazoa</taxon>
        <taxon>Ecdysozoa</taxon>
        <taxon>Arthropoda</taxon>
        <taxon>Hexapoda</taxon>
        <taxon>Insecta</taxon>
        <taxon>Pterygota</taxon>
        <taxon>Neoptera</taxon>
        <taxon>Endopterygota</taxon>
        <taxon>Diptera</taxon>
        <taxon>Brachycera</taxon>
        <taxon>Muscomorpha</taxon>
        <taxon>Ephydroidea</taxon>
        <taxon>Drosophilidae</taxon>
        <taxon>Drosophila</taxon>
        <taxon>Sophophora</taxon>
    </lineage>
</organism>